<feature type="transmembrane region" description="Helical" evidence="1">
    <location>
        <begin position="42"/>
        <end position="70"/>
    </location>
</feature>
<keyword evidence="1" id="KW-0812">Transmembrane</keyword>
<feature type="transmembrane region" description="Helical" evidence="1">
    <location>
        <begin position="104"/>
        <end position="130"/>
    </location>
</feature>
<protein>
    <recommendedName>
        <fullName evidence="3">Sensor histidine kinase</fullName>
    </recommendedName>
</protein>
<name>A0AAU7AVI3_9ACTN</name>
<proteinExistence type="predicted"/>
<accession>A0AAU7AVI3</accession>
<dbReference type="EMBL" id="CP114014">
    <property type="protein sequence ID" value="XAY05641.1"/>
    <property type="molecule type" value="Genomic_DNA"/>
</dbReference>
<dbReference type="AlphaFoldDB" id="A0AAU7AVI3"/>
<gene>
    <name evidence="2" type="ORF">DSM112329_02499</name>
</gene>
<evidence type="ECO:0000256" key="1">
    <source>
        <dbReference type="SAM" id="Phobius"/>
    </source>
</evidence>
<dbReference type="KEGG" id="parq:DSM112329_02499"/>
<dbReference type="RefSeq" id="WP_354702146.1">
    <property type="nucleotide sequence ID" value="NZ_CP114014.1"/>
</dbReference>
<evidence type="ECO:0008006" key="3">
    <source>
        <dbReference type="Google" id="ProtNLM"/>
    </source>
</evidence>
<evidence type="ECO:0000313" key="2">
    <source>
        <dbReference type="EMBL" id="XAY05641.1"/>
    </source>
</evidence>
<keyword evidence="1" id="KW-1133">Transmembrane helix</keyword>
<organism evidence="2">
    <name type="scientific">Paraconexibacter sp. AEG42_29</name>
    <dbReference type="NCBI Taxonomy" id="2997339"/>
    <lineage>
        <taxon>Bacteria</taxon>
        <taxon>Bacillati</taxon>
        <taxon>Actinomycetota</taxon>
        <taxon>Thermoleophilia</taxon>
        <taxon>Solirubrobacterales</taxon>
        <taxon>Paraconexibacteraceae</taxon>
        <taxon>Paraconexibacter</taxon>
    </lineage>
</organism>
<reference evidence="2" key="1">
    <citation type="submission" date="2022-12" db="EMBL/GenBank/DDBJ databases">
        <title>Paraconexibacter alkalitolerans sp. nov. and Baekduia alba sp. nov., isolated from soil and emended description of the genera Paraconexibacter (Chun et al., 2020) and Baekduia (An et al., 2020).</title>
        <authorList>
            <person name="Vieira S."/>
            <person name="Huber K.J."/>
            <person name="Geppert A."/>
            <person name="Wolf J."/>
            <person name="Neumann-Schaal M."/>
            <person name="Muesken M."/>
            <person name="Overmann J."/>
        </authorList>
    </citation>
    <scope>NUCLEOTIDE SEQUENCE</scope>
    <source>
        <strain evidence="2">AEG42_29</strain>
    </source>
</reference>
<sequence>MEAATRTFRVQEARVGQLERRLEARYPRLYDLRHAAEGVGRVVWPVLGPLLAALVLLPLLAFLAGLWALLGVAGLQFSPPSIPWPSIPWPSITAPGWLRSIGDALGAVLSVVLAVGKYVALTALLVAGIAQTVTARRRRAAAEAIGREELLRRLATGLTRVRDRAAPGDEAVPLGELIDTQT</sequence>
<keyword evidence="1" id="KW-0472">Membrane</keyword>